<evidence type="ECO:0000259" key="4">
    <source>
        <dbReference type="Pfam" id="PF00496"/>
    </source>
</evidence>
<comment type="subcellular location">
    <subcellularLocation>
        <location evidence="1">Periplasm</location>
    </subcellularLocation>
</comment>
<dbReference type="GO" id="GO:1904680">
    <property type="term" value="F:peptide transmembrane transporter activity"/>
    <property type="evidence" value="ECO:0007669"/>
    <property type="project" value="TreeGrafter"/>
</dbReference>
<dbReference type="GO" id="GO:0015833">
    <property type="term" value="P:peptide transport"/>
    <property type="evidence" value="ECO:0007669"/>
    <property type="project" value="TreeGrafter"/>
</dbReference>
<dbReference type="Gene3D" id="3.10.105.10">
    <property type="entry name" value="Dipeptide-binding Protein, Domain 3"/>
    <property type="match status" value="1"/>
</dbReference>
<dbReference type="InterPro" id="IPR039424">
    <property type="entry name" value="SBP_5"/>
</dbReference>
<dbReference type="OrthoDB" id="7318145at2"/>
<evidence type="ECO:0000256" key="2">
    <source>
        <dbReference type="ARBA" id="ARBA00005695"/>
    </source>
</evidence>
<keyword evidence="3" id="KW-0812">Transmembrane</keyword>
<evidence type="ECO:0000256" key="1">
    <source>
        <dbReference type="ARBA" id="ARBA00004418"/>
    </source>
</evidence>
<dbReference type="PANTHER" id="PTHR30290:SF83">
    <property type="entry name" value="ABC TRANSPORTER SUBSTRATE-BINDING PROTEIN"/>
    <property type="match status" value="1"/>
</dbReference>
<dbReference type="InterPro" id="IPR030678">
    <property type="entry name" value="Peptide/Ni-bd"/>
</dbReference>
<dbReference type="Gene3D" id="3.40.190.10">
    <property type="entry name" value="Periplasmic binding protein-like II"/>
    <property type="match status" value="1"/>
</dbReference>
<accession>A0A4Y6VA58</accession>
<evidence type="ECO:0000313" key="6">
    <source>
        <dbReference type="Proteomes" id="UP000317214"/>
    </source>
</evidence>
<name>A0A4Y6VA58_9PROT</name>
<gene>
    <name evidence="5" type="ORF">D5366_09135</name>
</gene>
<keyword evidence="3" id="KW-0472">Membrane</keyword>
<keyword evidence="3" id="KW-1133">Transmembrane helix</keyword>
<dbReference type="GO" id="GO:0030288">
    <property type="term" value="C:outer membrane-bounded periplasmic space"/>
    <property type="evidence" value="ECO:0007669"/>
    <property type="project" value="UniProtKB-ARBA"/>
</dbReference>
<proteinExistence type="inferred from homology"/>
<evidence type="ECO:0000313" key="5">
    <source>
        <dbReference type="EMBL" id="QDH25347.1"/>
    </source>
</evidence>
<organism evidence="5 6">
    <name type="scientific">Neokomagataea tanensis</name>
    <dbReference type="NCBI Taxonomy" id="661191"/>
    <lineage>
        <taxon>Bacteria</taxon>
        <taxon>Pseudomonadati</taxon>
        <taxon>Pseudomonadota</taxon>
        <taxon>Alphaproteobacteria</taxon>
        <taxon>Acetobacterales</taxon>
        <taxon>Acetobacteraceae</taxon>
        <taxon>Neokomagataea</taxon>
    </lineage>
</organism>
<comment type="similarity">
    <text evidence="2">Belongs to the bacterial solute-binding protein 5 family.</text>
</comment>
<dbReference type="GO" id="GO:0043190">
    <property type="term" value="C:ATP-binding cassette (ABC) transporter complex"/>
    <property type="evidence" value="ECO:0007669"/>
    <property type="project" value="InterPro"/>
</dbReference>
<evidence type="ECO:0000256" key="3">
    <source>
        <dbReference type="SAM" id="Phobius"/>
    </source>
</evidence>
<sequence>MLQHGSKILNTGRRVRVRYWGQFGLAIIAFFGGAFSAMAEDRLPLDWNGQTLGSPHRGGTLRLTADGPGGTLDPQINYGTQYMQVFVVMYDPLLVYRQAPGKAGLEVVPDLAEAMPSVSADGLTWHLTLRSGLKFSDGSPVEVEDVVASYQRIFRAGSPTAASFYGNIEGADTCLKTPDRCILPGVKGDPKTREITFHLVHPDGEFTYKLAFPHAAILPRNTPAHDLGMQTAPGTGPYRLTHYDPEHGMVLERNAFFHVWNPQAQTDGFADRIEYNFGLSDEAQVTAVEQGQYDWMLDAKPADRLGEIGSKYTEQVHIEPLLGLYYLAMNNHEPPFTDERVRHAVSLGVNRHAMTILFGGSAISEPLCQMVPHGLPGADLGMTCLQDVARARRLVHDAGADGASVTLIVPNRAIELGMGTYLRNALSQIGLNAQLRPITAGLADSYEQNTANHVQIALSYWFADYPSPSTFLDDLFGCDNYHPNASVSPNFTGFCDQHIQGLMDQAREQVNVAQANPLWEEAGRSIMAKMPGAPMIQMKTVDFVSHRLGNYTSTWLDHMLFSHVWVQ</sequence>
<dbReference type="CDD" id="cd08506">
    <property type="entry name" value="PBP2_clavulanate_OppA2"/>
    <property type="match status" value="1"/>
</dbReference>
<feature type="domain" description="Solute-binding protein family 5" evidence="4">
    <location>
        <begin position="106"/>
        <end position="481"/>
    </location>
</feature>
<keyword evidence="6" id="KW-1185">Reference proteome</keyword>
<dbReference type="SUPFAM" id="SSF53850">
    <property type="entry name" value="Periplasmic binding protein-like II"/>
    <property type="match status" value="1"/>
</dbReference>
<reference evidence="5 6" key="1">
    <citation type="submission" date="2018-09" db="EMBL/GenBank/DDBJ databases">
        <title>The complete genome sequence of Neokomagataea tanensis NBRC 106556(T).</title>
        <authorList>
            <person name="Chua K.-O."/>
            <person name="See-Too W.-S."/>
            <person name="Hong K.-W."/>
            <person name="Yin W.-F."/>
            <person name="Chan K.-G."/>
        </authorList>
    </citation>
    <scope>NUCLEOTIDE SEQUENCE [LARGE SCALE GENOMIC DNA]</scope>
    <source>
        <strain evidence="6">AH13 \ NBRC 106556</strain>
    </source>
</reference>
<dbReference type="AlphaFoldDB" id="A0A4Y6VA58"/>
<dbReference type="InterPro" id="IPR000914">
    <property type="entry name" value="SBP_5_dom"/>
</dbReference>
<dbReference type="Proteomes" id="UP000317214">
    <property type="component" value="Chromosome"/>
</dbReference>
<dbReference type="PANTHER" id="PTHR30290">
    <property type="entry name" value="PERIPLASMIC BINDING COMPONENT OF ABC TRANSPORTER"/>
    <property type="match status" value="1"/>
</dbReference>
<dbReference type="Pfam" id="PF00496">
    <property type="entry name" value="SBP_bac_5"/>
    <property type="match status" value="1"/>
</dbReference>
<dbReference type="KEGG" id="ntn:D5366_09135"/>
<dbReference type="PIRSF" id="PIRSF002741">
    <property type="entry name" value="MppA"/>
    <property type="match status" value="1"/>
</dbReference>
<dbReference type="EMBL" id="CP032485">
    <property type="protein sequence ID" value="QDH25347.1"/>
    <property type="molecule type" value="Genomic_DNA"/>
</dbReference>
<protein>
    <submittedName>
        <fullName evidence="5">ABC transporter substrate-binding protein</fullName>
    </submittedName>
</protein>
<feature type="transmembrane region" description="Helical" evidence="3">
    <location>
        <begin position="20"/>
        <end position="39"/>
    </location>
</feature>